<dbReference type="Pfam" id="PF00293">
    <property type="entry name" value="NUDIX"/>
    <property type="match status" value="1"/>
</dbReference>
<evidence type="ECO:0000256" key="1">
    <source>
        <dbReference type="ARBA" id="ARBA00001946"/>
    </source>
</evidence>
<dbReference type="SUPFAM" id="SSF55811">
    <property type="entry name" value="Nudix"/>
    <property type="match status" value="1"/>
</dbReference>
<feature type="domain" description="Nudix hydrolase" evidence="3">
    <location>
        <begin position="19"/>
        <end position="149"/>
    </location>
</feature>
<keyword evidence="5" id="KW-1185">Reference proteome</keyword>
<gene>
    <name evidence="4" type="ORF">C7C46_10590</name>
</gene>
<dbReference type="AlphaFoldDB" id="A0A2V4NQM4"/>
<keyword evidence="2 4" id="KW-0378">Hydrolase</keyword>
<evidence type="ECO:0000313" key="5">
    <source>
        <dbReference type="Proteomes" id="UP000248039"/>
    </source>
</evidence>
<protein>
    <submittedName>
        <fullName evidence="4">NUDIX hydrolase</fullName>
    </submittedName>
</protein>
<comment type="caution">
    <text evidence="4">The sequence shown here is derived from an EMBL/GenBank/DDBJ whole genome shotgun (WGS) entry which is preliminary data.</text>
</comment>
<dbReference type="GO" id="GO:0016787">
    <property type="term" value="F:hydrolase activity"/>
    <property type="evidence" value="ECO:0007669"/>
    <property type="project" value="UniProtKB-KW"/>
</dbReference>
<evidence type="ECO:0000259" key="3">
    <source>
        <dbReference type="PROSITE" id="PS51462"/>
    </source>
</evidence>
<dbReference type="InterPro" id="IPR020476">
    <property type="entry name" value="Nudix_hydrolase"/>
</dbReference>
<dbReference type="InterPro" id="IPR000086">
    <property type="entry name" value="NUDIX_hydrolase_dom"/>
</dbReference>
<evidence type="ECO:0000313" key="4">
    <source>
        <dbReference type="EMBL" id="PYC82156.1"/>
    </source>
</evidence>
<dbReference type="RefSeq" id="WP_110668217.1">
    <property type="nucleotide sequence ID" value="NZ_PYBW01000032.1"/>
</dbReference>
<name>A0A2V4NQM4_9ACTN</name>
<organism evidence="4 5">
    <name type="scientific">Streptomyces tateyamensis</name>
    <dbReference type="NCBI Taxonomy" id="565073"/>
    <lineage>
        <taxon>Bacteria</taxon>
        <taxon>Bacillati</taxon>
        <taxon>Actinomycetota</taxon>
        <taxon>Actinomycetes</taxon>
        <taxon>Kitasatosporales</taxon>
        <taxon>Streptomycetaceae</taxon>
        <taxon>Streptomyces</taxon>
    </lineage>
</organism>
<dbReference type="CDD" id="cd18879">
    <property type="entry name" value="NUDIX_Hydrolase"/>
    <property type="match status" value="1"/>
</dbReference>
<dbReference type="PRINTS" id="PR00502">
    <property type="entry name" value="NUDIXFAMILY"/>
</dbReference>
<reference evidence="4 5" key="1">
    <citation type="submission" date="2018-03" db="EMBL/GenBank/DDBJ databases">
        <title>Bioinformatic expansion and discovery of thiopeptide antibiotics.</title>
        <authorList>
            <person name="Schwalen C.J."/>
            <person name="Hudson G.A."/>
            <person name="Mitchell D.A."/>
        </authorList>
    </citation>
    <scope>NUCLEOTIDE SEQUENCE [LARGE SCALE GENOMIC DNA]</scope>
    <source>
        <strain evidence="4 5">ATCC 21389</strain>
    </source>
</reference>
<evidence type="ECO:0000256" key="2">
    <source>
        <dbReference type="ARBA" id="ARBA00022801"/>
    </source>
</evidence>
<dbReference type="InterPro" id="IPR015797">
    <property type="entry name" value="NUDIX_hydrolase-like_dom_sf"/>
</dbReference>
<dbReference type="Proteomes" id="UP000248039">
    <property type="component" value="Unassembled WGS sequence"/>
</dbReference>
<dbReference type="OrthoDB" id="9814308at2"/>
<accession>A0A2V4NQM4</accession>
<dbReference type="PANTHER" id="PTHR43046:SF16">
    <property type="entry name" value="ADP-RIBOSE PYROPHOSPHATASE YJHB-RELATED"/>
    <property type="match status" value="1"/>
</dbReference>
<dbReference type="EMBL" id="PYBW01000032">
    <property type="protein sequence ID" value="PYC82156.1"/>
    <property type="molecule type" value="Genomic_DNA"/>
</dbReference>
<dbReference type="PROSITE" id="PS51462">
    <property type="entry name" value="NUDIX"/>
    <property type="match status" value="1"/>
</dbReference>
<comment type="cofactor">
    <cofactor evidence="1">
        <name>Mg(2+)</name>
        <dbReference type="ChEBI" id="CHEBI:18420"/>
    </cofactor>
</comment>
<sequence>MPTPEFITELRALVGTRPLWLSCAVAVVLDPDGTRVLLGRRTDSGQWALPGGIIDPGEQPADAVVRECFEETGVVARPEALTSVTVSETVVYANGDRTQYLELTFRCRAVAGEARVNDEESTEVRWFDLTDLPPLDAPNRRRLTLALSHQGPAAYDFSGLPTVLGHASNETLGPPAR</sequence>
<proteinExistence type="predicted"/>
<dbReference type="Gene3D" id="3.90.79.10">
    <property type="entry name" value="Nucleoside Triphosphate Pyrophosphohydrolase"/>
    <property type="match status" value="1"/>
</dbReference>
<dbReference type="PANTHER" id="PTHR43046">
    <property type="entry name" value="GDP-MANNOSE MANNOSYL HYDROLASE"/>
    <property type="match status" value="1"/>
</dbReference>